<dbReference type="InterPro" id="IPR050411">
    <property type="entry name" value="AlphaKG_dependent_hydroxylases"/>
</dbReference>
<dbReference type="Proteomes" id="UP000070700">
    <property type="component" value="Unassembled WGS sequence"/>
</dbReference>
<dbReference type="InterPro" id="IPR038492">
    <property type="entry name" value="GBBH-like_N_sf"/>
</dbReference>
<dbReference type="Gene3D" id="3.30.2020.30">
    <property type="match status" value="1"/>
</dbReference>
<gene>
    <name evidence="9" type="ORF">LY89DRAFT_599673</name>
</gene>
<dbReference type="RefSeq" id="XP_018062739.1">
    <property type="nucleotide sequence ID" value="XM_018210108.1"/>
</dbReference>
<reference evidence="9 10" key="1">
    <citation type="submission" date="2015-10" db="EMBL/GenBank/DDBJ databases">
        <title>Full genome of DAOMC 229536 Phialocephala scopiformis, a fungal endophyte of spruce producing the potent anti-insectan compound rugulosin.</title>
        <authorList>
            <consortium name="DOE Joint Genome Institute"/>
            <person name="Walker A.K."/>
            <person name="Frasz S.L."/>
            <person name="Seifert K.A."/>
            <person name="Miller J.D."/>
            <person name="Mondo S.J."/>
            <person name="Labutti K."/>
            <person name="Lipzen A."/>
            <person name="Dockter R."/>
            <person name="Kennedy M."/>
            <person name="Grigoriev I.V."/>
            <person name="Spatafora J.W."/>
        </authorList>
    </citation>
    <scope>NUCLEOTIDE SEQUENCE [LARGE SCALE GENOMIC DNA]</scope>
    <source>
        <strain evidence="9 10">CBS 120377</strain>
    </source>
</reference>
<keyword evidence="10" id="KW-1185">Reference proteome</keyword>
<dbReference type="GO" id="GO:0005739">
    <property type="term" value="C:mitochondrion"/>
    <property type="evidence" value="ECO:0007669"/>
    <property type="project" value="TreeGrafter"/>
</dbReference>
<dbReference type="OrthoDB" id="406634at2759"/>
<dbReference type="KEGG" id="psco:LY89DRAFT_599673"/>
<evidence type="ECO:0000256" key="5">
    <source>
        <dbReference type="ARBA" id="ARBA00023002"/>
    </source>
</evidence>
<evidence type="ECO:0000259" key="8">
    <source>
        <dbReference type="Pfam" id="PF06155"/>
    </source>
</evidence>
<dbReference type="PANTHER" id="PTHR10696">
    <property type="entry name" value="GAMMA-BUTYROBETAINE HYDROXYLASE-RELATED"/>
    <property type="match status" value="1"/>
</dbReference>
<dbReference type="FunCoup" id="A0A132B931">
    <property type="interactions" value="669"/>
</dbReference>
<protein>
    <submittedName>
        <fullName evidence="9">Clavaminate synthase-like protein</fullName>
    </submittedName>
</protein>
<dbReference type="InParanoid" id="A0A132B931"/>
<dbReference type="STRING" id="149040.A0A132B931"/>
<evidence type="ECO:0000313" key="9">
    <source>
        <dbReference type="EMBL" id="KUJ08384.1"/>
    </source>
</evidence>
<comment type="similarity">
    <text evidence="2">Belongs to the gamma-BBH/TMLD family.</text>
</comment>
<comment type="cofactor">
    <cofactor evidence="1">
        <name>Fe(2+)</name>
        <dbReference type="ChEBI" id="CHEBI:29033"/>
    </cofactor>
</comment>
<evidence type="ECO:0000256" key="3">
    <source>
        <dbReference type="ARBA" id="ARBA00022723"/>
    </source>
</evidence>
<dbReference type="CDD" id="cd00250">
    <property type="entry name" value="CAS_like"/>
    <property type="match status" value="1"/>
</dbReference>
<proteinExistence type="inferred from homology"/>
<dbReference type="GO" id="GO:0016706">
    <property type="term" value="F:2-oxoglutarate-dependent dioxygenase activity"/>
    <property type="evidence" value="ECO:0007669"/>
    <property type="project" value="UniProtKB-ARBA"/>
</dbReference>
<evidence type="ECO:0000256" key="2">
    <source>
        <dbReference type="ARBA" id="ARBA00008654"/>
    </source>
</evidence>
<dbReference type="GO" id="GO:0045329">
    <property type="term" value="P:carnitine biosynthetic process"/>
    <property type="evidence" value="ECO:0007669"/>
    <property type="project" value="TreeGrafter"/>
</dbReference>
<dbReference type="GeneID" id="28819834"/>
<dbReference type="InterPro" id="IPR042098">
    <property type="entry name" value="TauD-like_sf"/>
</dbReference>
<evidence type="ECO:0000256" key="4">
    <source>
        <dbReference type="ARBA" id="ARBA00022964"/>
    </source>
</evidence>
<feature type="domain" description="Gamma-butyrobetaine hydroxylase-like N-terminal" evidence="8">
    <location>
        <begin position="11"/>
        <end position="65"/>
    </location>
</feature>
<dbReference type="Pfam" id="PF06155">
    <property type="entry name" value="GBBH-like_N"/>
    <property type="match status" value="1"/>
</dbReference>
<evidence type="ECO:0000259" key="7">
    <source>
        <dbReference type="Pfam" id="PF02668"/>
    </source>
</evidence>
<name>A0A132B931_MOLSC</name>
<keyword evidence="5" id="KW-0560">Oxidoreductase</keyword>
<evidence type="ECO:0000256" key="1">
    <source>
        <dbReference type="ARBA" id="ARBA00001954"/>
    </source>
</evidence>
<evidence type="ECO:0000256" key="6">
    <source>
        <dbReference type="ARBA" id="ARBA00023004"/>
    </source>
</evidence>
<keyword evidence="4" id="KW-0223">Dioxygenase</keyword>
<dbReference type="InterPro" id="IPR003819">
    <property type="entry name" value="TauD/TfdA-like"/>
</dbReference>
<feature type="domain" description="TauD/TfdA-like" evidence="7">
    <location>
        <begin position="116"/>
        <end position="367"/>
    </location>
</feature>
<accession>A0A132B931</accession>
<dbReference type="Pfam" id="PF02668">
    <property type="entry name" value="TauD"/>
    <property type="match status" value="1"/>
</dbReference>
<dbReference type="PANTHER" id="PTHR10696:SF25">
    <property type="entry name" value="OXIDOREDUCTASE AIM17-RELATED"/>
    <property type="match status" value="1"/>
</dbReference>
<dbReference type="AlphaFoldDB" id="A0A132B931"/>
<evidence type="ECO:0000313" key="10">
    <source>
        <dbReference type="Proteomes" id="UP000070700"/>
    </source>
</evidence>
<sequence length="424" mass="49033">MNLFYVKVGQKSWHPAFLRDACTCPLCVDPSSKQKNFQTTDIPKEIEAKSVKEKSNGDVTITWTKDVPGFKSSHVTTIPATFFATYNSRASLEKARYLSPAFTWTKQKITERLQFIDFHEYMHDEARLRHALRFLTAFGILLVRGVPDNENAVEDLTSRIGTLRDTFYGRTWDVKSIPDAKNVAYTQQHLGLHMDLLYMQNPPGLQFLHCLKNTAPGGNSLFSDALSAAHSLPDPIFETLSSQNIAFEYRNDGQHYYLERPVLEVGNRQQRTVDFYRTKYYRPEVLNINWSPPFQATLPFPTKIQGHPLPNVLRALRHFAKKVQHPAAIYEYRLNEGECIIFNNRRILHGRTAFDATQGERWLKGAYVDNDVFQSRHRVLCEQAENEVDFDNIDSYTYHVHPEEARMAQEKQQAYTLKMEESDD</sequence>
<keyword evidence="3" id="KW-0479">Metal-binding</keyword>
<dbReference type="Gene3D" id="3.60.130.10">
    <property type="entry name" value="Clavaminate synthase-like"/>
    <property type="match status" value="1"/>
</dbReference>
<dbReference type="GO" id="GO:0046872">
    <property type="term" value="F:metal ion binding"/>
    <property type="evidence" value="ECO:0007669"/>
    <property type="project" value="UniProtKB-KW"/>
</dbReference>
<dbReference type="InterPro" id="IPR010376">
    <property type="entry name" value="GBBH-like_N"/>
</dbReference>
<organism evidence="9 10">
    <name type="scientific">Mollisia scopiformis</name>
    <name type="common">Conifer needle endophyte fungus</name>
    <name type="synonym">Phialocephala scopiformis</name>
    <dbReference type="NCBI Taxonomy" id="149040"/>
    <lineage>
        <taxon>Eukaryota</taxon>
        <taxon>Fungi</taxon>
        <taxon>Dikarya</taxon>
        <taxon>Ascomycota</taxon>
        <taxon>Pezizomycotina</taxon>
        <taxon>Leotiomycetes</taxon>
        <taxon>Helotiales</taxon>
        <taxon>Mollisiaceae</taxon>
        <taxon>Mollisia</taxon>
    </lineage>
</organism>
<dbReference type="EMBL" id="KQ947435">
    <property type="protein sequence ID" value="KUJ08384.1"/>
    <property type="molecule type" value="Genomic_DNA"/>
</dbReference>
<dbReference type="SUPFAM" id="SSF51197">
    <property type="entry name" value="Clavaminate synthase-like"/>
    <property type="match status" value="1"/>
</dbReference>
<keyword evidence="6" id="KW-0408">Iron</keyword>